<dbReference type="CDD" id="cd01284">
    <property type="entry name" value="Riboflavin_deaminase-reductase"/>
    <property type="match status" value="1"/>
</dbReference>
<dbReference type="SUPFAM" id="SSF53927">
    <property type="entry name" value="Cytidine deaminase-like"/>
    <property type="match status" value="1"/>
</dbReference>
<dbReference type="STRING" id="536979.SAMN04488055_2682"/>
<dbReference type="Proteomes" id="UP000185003">
    <property type="component" value="Unassembled WGS sequence"/>
</dbReference>
<dbReference type="OrthoDB" id="9800865at2"/>
<name>A0A1N6GB91_9BACT</name>
<keyword evidence="9" id="KW-0686">Riboflavin biosynthesis</keyword>
<comment type="pathway">
    <text evidence="2 9">Cofactor biosynthesis; riboflavin biosynthesis; 5-amino-6-(D-ribitylamino)uracil from GTP: step 2/4.</text>
</comment>
<evidence type="ECO:0000259" key="13">
    <source>
        <dbReference type="PROSITE" id="PS51747"/>
    </source>
</evidence>
<comment type="function">
    <text evidence="1 9">Converts 2,5-diamino-6-(ribosylamino)-4(3h)-pyrimidinone 5'-phosphate into 5-amino-6-(ribosylamino)-2,4(1h,3h)-pyrimidinedione 5'-phosphate.</text>
</comment>
<feature type="binding site" evidence="11">
    <location>
        <position position="194"/>
    </location>
    <ligand>
        <name>NADP(+)</name>
        <dbReference type="ChEBI" id="CHEBI:58349"/>
    </ligand>
</feature>
<dbReference type="GO" id="GO:0008835">
    <property type="term" value="F:diaminohydroxyphosphoribosylaminopyrimidine deaminase activity"/>
    <property type="evidence" value="ECO:0007669"/>
    <property type="project" value="UniProtKB-EC"/>
</dbReference>
<dbReference type="GO" id="GO:0008703">
    <property type="term" value="F:5-amino-6-(5-phosphoribosylamino)uracil reductase activity"/>
    <property type="evidence" value="ECO:0007669"/>
    <property type="project" value="UniProtKB-EC"/>
</dbReference>
<evidence type="ECO:0000256" key="8">
    <source>
        <dbReference type="ARBA" id="ARBA00023268"/>
    </source>
</evidence>
<dbReference type="Pfam" id="PF01872">
    <property type="entry name" value="RibD_C"/>
    <property type="match status" value="1"/>
</dbReference>
<dbReference type="PANTHER" id="PTHR38011">
    <property type="entry name" value="DIHYDROFOLATE REDUCTASE FAMILY PROTEIN (AFU_ORTHOLOGUE AFUA_8G06820)"/>
    <property type="match status" value="1"/>
</dbReference>
<comment type="catalytic activity">
    <reaction evidence="9">
        <text>5-amino-6-(5-phospho-D-ribitylamino)uracil + NADP(+) = 5-amino-6-(5-phospho-D-ribosylamino)uracil + NADPH + H(+)</text>
        <dbReference type="Rhea" id="RHEA:17845"/>
        <dbReference type="ChEBI" id="CHEBI:15378"/>
        <dbReference type="ChEBI" id="CHEBI:57783"/>
        <dbReference type="ChEBI" id="CHEBI:58349"/>
        <dbReference type="ChEBI" id="CHEBI:58421"/>
        <dbReference type="ChEBI" id="CHEBI:58453"/>
        <dbReference type="EC" id="1.1.1.193"/>
    </reaction>
</comment>
<keyword evidence="8" id="KW-0511">Multifunctional enzyme</keyword>
<reference evidence="14 15" key="1">
    <citation type="submission" date="2016-11" db="EMBL/GenBank/DDBJ databases">
        <authorList>
            <person name="Jaros S."/>
            <person name="Januszkiewicz K."/>
            <person name="Wedrychowicz H."/>
        </authorList>
    </citation>
    <scope>NUCLEOTIDE SEQUENCE [LARGE SCALE GENOMIC DNA]</scope>
    <source>
        <strain evidence="14 15">DSM 24787</strain>
    </source>
</reference>
<keyword evidence="7 9" id="KW-0560">Oxidoreductase</keyword>
<dbReference type="InterPro" id="IPR004794">
    <property type="entry name" value="Eubact_RibD"/>
</dbReference>
<feature type="binding site" evidence="11">
    <location>
        <position position="269"/>
    </location>
    <ligand>
        <name>substrate</name>
    </ligand>
</feature>
<dbReference type="GO" id="GO:0009231">
    <property type="term" value="P:riboflavin biosynthetic process"/>
    <property type="evidence" value="ECO:0007669"/>
    <property type="project" value="UniProtKB-UniPathway"/>
</dbReference>
<evidence type="ECO:0000256" key="7">
    <source>
        <dbReference type="ARBA" id="ARBA00023002"/>
    </source>
</evidence>
<comment type="similarity">
    <text evidence="5 9">In the C-terminal section; belongs to the HTP reductase family.</text>
</comment>
<dbReference type="InterPro" id="IPR024072">
    <property type="entry name" value="DHFR-like_dom_sf"/>
</dbReference>
<feature type="binding site" evidence="11">
    <location>
        <position position="202"/>
    </location>
    <ligand>
        <name>substrate</name>
    </ligand>
</feature>
<protein>
    <recommendedName>
        <fullName evidence="9">Riboflavin biosynthesis protein RibD</fullName>
    </recommendedName>
    <domain>
        <recommendedName>
            <fullName evidence="9">Diaminohydroxyphosphoribosylaminopyrimidine deaminase</fullName>
            <shortName evidence="9">DRAP deaminase</shortName>
            <ecNumber evidence="9">3.5.4.26</ecNumber>
        </recommendedName>
        <alternativeName>
            <fullName evidence="9">Riboflavin-specific deaminase</fullName>
        </alternativeName>
    </domain>
    <domain>
        <recommendedName>
            <fullName evidence="9">5-amino-6-(5-phosphoribosylamino)uracil reductase</fullName>
            <ecNumber evidence="9">1.1.1.193</ecNumber>
        </recommendedName>
        <alternativeName>
            <fullName evidence="9">HTP reductase</fullName>
        </alternativeName>
    </domain>
</protein>
<gene>
    <name evidence="14" type="ORF">SAMN04488055_2682</name>
</gene>
<accession>A0A1N6GB91</accession>
<dbReference type="Pfam" id="PF00383">
    <property type="entry name" value="dCMP_cyt_deam_1"/>
    <property type="match status" value="1"/>
</dbReference>
<dbReference type="InterPro" id="IPR016193">
    <property type="entry name" value="Cytidine_deaminase-like"/>
</dbReference>
<evidence type="ECO:0000256" key="4">
    <source>
        <dbReference type="ARBA" id="ARBA00005259"/>
    </source>
</evidence>
<keyword evidence="6 9" id="KW-0521">NADP</keyword>
<feature type="binding site" evidence="11">
    <location>
        <position position="198"/>
    </location>
    <ligand>
        <name>NADP(+)</name>
        <dbReference type="ChEBI" id="CHEBI:58349"/>
    </ligand>
</feature>
<comment type="pathway">
    <text evidence="3 9">Cofactor biosynthesis; riboflavin biosynthesis; 5-amino-6-(D-ribitylamino)uracil from GTP: step 3/4.</text>
</comment>
<dbReference type="EMBL" id="FSRA01000001">
    <property type="protein sequence ID" value="SIO04819.1"/>
    <property type="molecule type" value="Genomic_DNA"/>
</dbReference>
<feature type="binding site" evidence="11">
    <location>
        <position position="182"/>
    </location>
    <ligand>
        <name>substrate</name>
    </ligand>
</feature>
<dbReference type="UniPathway" id="UPA00275">
    <property type="reaction ID" value="UER00401"/>
</dbReference>
<comment type="similarity">
    <text evidence="4 9">In the N-terminal section; belongs to the cytidine and deoxycytidylate deaminase family.</text>
</comment>
<keyword evidence="9 12" id="KW-0862">Zinc</keyword>
<evidence type="ECO:0000256" key="12">
    <source>
        <dbReference type="PIRSR" id="PIRSR006769-3"/>
    </source>
</evidence>
<keyword evidence="9" id="KW-0378">Hydrolase</keyword>
<dbReference type="InterPro" id="IPR002734">
    <property type="entry name" value="RibDG_C"/>
</dbReference>
<evidence type="ECO:0000313" key="14">
    <source>
        <dbReference type="EMBL" id="SIO04819.1"/>
    </source>
</evidence>
<evidence type="ECO:0000256" key="1">
    <source>
        <dbReference type="ARBA" id="ARBA00002151"/>
    </source>
</evidence>
<keyword evidence="9 12" id="KW-0479">Metal-binding</keyword>
<dbReference type="InterPro" id="IPR002125">
    <property type="entry name" value="CMP_dCMP_dom"/>
</dbReference>
<organism evidence="14 15">
    <name type="scientific">Chitinophaga niabensis</name>
    <dbReference type="NCBI Taxonomy" id="536979"/>
    <lineage>
        <taxon>Bacteria</taxon>
        <taxon>Pseudomonadati</taxon>
        <taxon>Bacteroidota</taxon>
        <taxon>Chitinophagia</taxon>
        <taxon>Chitinophagales</taxon>
        <taxon>Chitinophagaceae</taxon>
        <taxon>Chitinophaga</taxon>
    </lineage>
</organism>
<dbReference type="PROSITE" id="PS51747">
    <property type="entry name" value="CYT_DCMP_DEAMINASES_2"/>
    <property type="match status" value="1"/>
</dbReference>
<comment type="cofactor">
    <cofactor evidence="9 12">
        <name>Zn(2+)</name>
        <dbReference type="ChEBI" id="CHEBI:29105"/>
    </cofactor>
    <text evidence="9 12">Binds 1 zinc ion.</text>
</comment>
<feature type="domain" description="CMP/dCMP-type deaminase" evidence="13">
    <location>
        <begin position="1"/>
        <end position="121"/>
    </location>
</feature>
<dbReference type="PANTHER" id="PTHR38011:SF7">
    <property type="entry name" value="2,5-DIAMINO-6-RIBOSYLAMINO-4(3H)-PYRIMIDINONE 5'-PHOSPHATE REDUCTASE"/>
    <property type="match status" value="1"/>
</dbReference>
<evidence type="ECO:0000256" key="10">
    <source>
        <dbReference type="PIRSR" id="PIRSR006769-1"/>
    </source>
</evidence>
<evidence type="ECO:0000256" key="11">
    <source>
        <dbReference type="PIRSR" id="PIRSR006769-2"/>
    </source>
</evidence>
<feature type="binding site" evidence="12">
    <location>
        <position position="44"/>
    </location>
    <ligand>
        <name>Zn(2+)</name>
        <dbReference type="ChEBI" id="CHEBI:29105"/>
        <note>catalytic</note>
    </ligand>
</feature>
<feature type="binding site" evidence="11">
    <location>
        <position position="205"/>
    </location>
    <ligand>
        <name>substrate</name>
    </ligand>
</feature>
<dbReference type="EC" id="1.1.1.193" evidence="9"/>
<dbReference type="PIRSF" id="PIRSF006769">
    <property type="entry name" value="RibD"/>
    <property type="match status" value="1"/>
</dbReference>
<evidence type="ECO:0000256" key="9">
    <source>
        <dbReference type="PIRNR" id="PIRNR006769"/>
    </source>
</evidence>
<evidence type="ECO:0000313" key="15">
    <source>
        <dbReference type="Proteomes" id="UP000185003"/>
    </source>
</evidence>
<dbReference type="SUPFAM" id="SSF53597">
    <property type="entry name" value="Dihydrofolate reductase-like"/>
    <property type="match status" value="1"/>
</dbReference>
<dbReference type="AlphaFoldDB" id="A0A1N6GB91"/>
<feature type="active site" description="Proton donor" evidence="10">
    <location>
        <position position="46"/>
    </location>
</feature>
<evidence type="ECO:0000256" key="6">
    <source>
        <dbReference type="ARBA" id="ARBA00022857"/>
    </source>
</evidence>
<feature type="binding site" evidence="12">
    <location>
        <position position="73"/>
    </location>
    <ligand>
        <name>Zn(2+)</name>
        <dbReference type="ChEBI" id="CHEBI:29105"/>
        <note>catalytic</note>
    </ligand>
</feature>
<dbReference type="InterPro" id="IPR050765">
    <property type="entry name" value="Riboflavin_Biosynth_HTPR"/>
</dbReference>
<evidence type="ECO:0000256" key="3">
    <source>
        <dbReference type="ARBA" id="ARBA00004910"/>
    </source>
</evidence>
<comment type="catalytic activity">
    <reaction evidence="9">
        <text>2,5-diamino-6-hydroxy-4-(5-phosphoribosylamino)-pyrimidine + H2O + H(+) = 5-amino-6-(5-phospho-D-ribosylamino)uracil + NH4(+)</text>
        <dbReference type="Rhea" id="RHEA:21868"/>
        <dbReference type="ChEBI" id="CHEBI:15377"/>
        <dbReference type="ChEBI" id="CHEBI:15378"/>
        <dbReference type="ChEBI" id="CHEBI:28938"/>
        <dbReference type="ChEBI" id="CHEBI:58453"/>
        <dbReference type="ChEBI" id="CHEBI:58614"/>
        <dbReference type="EC" id="3.5.4.26"/>
    </reaction>
</comment>
<dbReference type="Gene3D" id="3.40.430.10">
    <property type="entry name" value="Dihydrofolate Reductase, subunit A"/>
    <property type="match status" value="1"/>
</dbReference>
<proteinExistence type="inferred from homology"/>
<dbReference type="NCBIfam" id="TIGR00326">
    <property type="entry name" value="eubact_ribD"/>
    <property type="match status" value="1"/>
</dbReference>
<evidence type="ECO:0000256" key="5">
    <source>
        <dbReference type="ARBA" id="ARBA00007417"/>
    </source>
</evidence>
<sequence>MQRCVDLSQTGMGAVAPNPMVGSVLVHEGRIIGEGFHRVYGQAHAEVNCINSVPEELQSLIPKATMYVSLEPCAHHGKTPPCADLIIARKIPKVVVGCVDTFSAVAGKGIQRMKDAGIEVITGVLEEACRAVNRRFFTFHEKKRPYIILKWAQSADGFIAPPDGQPVRISNPYTDRLVHQWRTREMAIMVGKHTALKDDPKLTARLWPGRQPLRIVIDRRLEVPGHYQLHSEEAPTIFVSEDTFDFSKDIIPQLLTRLHADNIQSMIVEGGAHLLQQFIDNVWDEARVITGKHALGGGLPAPVLHNALLQEELEVQGDLISMYTSST</sequence>
<evidence type="ECO:0000256" key="2">
    <source>
        <dbReference type="ARBA" id="ARBA00004882"/>
    </source>
</evidence>
<dbReference type="EC" id="3.5.4.26" evidence="9"/>
<dbReference type="Gene3D" id="3.40.140.10">
    <property type="entry name" value="Cytidine Deaminase, domain 2"/>
    <property type="match status" value="1"/>
</dbReference>
<keyword evidence="15" id="KW-1185">Reference proteome</keyword>
<feature type="binding site" evidence="11">
    <location>
        <position position="152"/>
    </location>
    <ligand>
        <name>NADP(+)</name>
        <dbReference type="ChEBI" id="CHEBI:58349"/>
    </ligand>
</feature>
<feature type="binding site" evidence="12">
    <location>
        <position position="82"/>
    </location>
    <ligand>
        <name>Zn(2+)</name>
        <dbReference type="ChEBI" id="CHEBI:29105"/>
        <note>catalytic</note>
    </ligand>
</feature>
<dbReference type="GO" id="GO:0046872">
    <property type="term" value="F:metal ion binding"/>
    <property type="evidence" value="ECO:0007669"/>
    <property type="project" value="UniProtKB-KW"/>
</dbReference>